<dbReference type="EMBL" id="LAVV01012238">
    <property type="protein sequence ID" value="KNZ46882.1"/>
    <property type="molecule type" value="Genomic_DNA"/>
</dbReference>
<keyword evidence="2" id="KW-1133">Transmembrane helix</keyword>
<name>A0A0L6UF67_9BASI</name>
<feature type="region of interest" description="Disordered" evidence="1">
    <location>
        <begin position="107"/>
        <end position="126"/>
    </location>
</feature>
<feature type="transmembrane region" description="Helical" evidence="2">
    <location>
        <begin position="53"/>
        <end position="72"/>
    </location>
</feature>
<feature type="compositionally biased region" description="Basic and acidic residues" evidence="1">
    <location>
        <begin position="525"/>
        <end position="535"/>
    </location>
</feature>
<feature type="transmembrane region" description="Helical" evidence="2">
    <location>
        <begin position="12"/>
        <end position="33"/>
    </location>
</feature>
<evidence type="ECO:0000256" key="1">
    <source>
        <dbReference type="SAM" id="MobiDB-lite"/>
    </source>
</evidence>
<dbReference type="AlphaFoldDB" id="A0A0L6UF67"/>
<keyword evidence="2" id="KW-0812">Transmembrane</keyword>
<reference evidence="3 4" key="1">
    <citation type="submission" date="2015-08" db="EMBL/GenBank/DDBJ databases">
        <title>Next Generation Sequencing and Analysis of the Genome of Puccinia sorghi L Schw, the Causal Agent of Maize Common Rust.</title>
        <authorList>
            <person name="Rochi L."/>
            <person name="Burguener G."/>
            <person name="Darino M."/>
            <person name="Turjanski A."/>
            <person name="Kreff E."/>
            <person name="Dieguez M.J."/>
            <person name="Sacco F."/>
        </authorList>
    </citation>
    <scope>NUCLEOTIDE SEQUENCE [LARGE SCALE GENOMIC DNA]</scope>
    <source>
        <strain evidence="3 4">RO10H11247</strain>
    </source>
</reference>
<keyword evidence="4" id="KW-1185">Reference proteome</keyword>
<feature type="transmembrane region" description="Helical" evidence="2">
    <location>
        <begin position="417"/>
        <end position="438"/>
    </location>
</feature>
<organism evidence="3 4">
    <name type="scientific">Puccinia sorghi</name>
    <dbReference type="NCBI Taxonomy" id="27349"/>
    <lineage>
        <taxon>Eukaryota</taxon>
        <taxon>Fungi</taxon>
        <taxon>Dikarya</taxon>
        <taxon>Basidiomycota</taxon>
        <taxon>Pucciniomycotina</taxon>
        <taxon>Pucciniomycetes</taxon>
        <taxon>Pucciniales</taxon>
        <taxon>Pucciniaceae</taxon>
        <taxon>Puccinia</taxon>
    </lineage>
</organism>
<evidence type="ECO:0000313" key="4">
    <source>
        <dbReference type="Proteomes" id="UP000037035"/>
    </source>
</evidence>
<comment type="caution">
    <text evidence="3">The sequence shown here is derived from an EMBL/GenBank/DDBJ whole genome shotgun (WGS) entry which is preliminary data.</text>
</comment>
<feature type="compositionally biased region" description="Acidic residues" evidence="1">
    <location>
        <begin position="549"/>
        <end position="559"/>
    </location>
</feature>
<proteinExistence type="predicted"/>
<feature type="compositionally biased region" description="Basic and acidic residues" evidence="1">
    <location>
        <begin position="112"/>
        <end position="124"/>
    </location>
</feature>
<gene>
    <name evidence="3" type="ORF">VP01_686g1</name>
</gene>
<protein>
    <submittedName>
        <fullName evidence="3">Uncharacterized protein</fullName>
    </submittedName>
</protein>
<feature type="region of interest" description="Disordered" evidence="1">
    <location>
        <begin position="525"/>
        <end position="559"/>
    </location>
</feature>
<accession>A0A0L6UF67</accession>
<evidence type="ECO:0000256" key="2">
    <source>
        <dbReference type="SAM" id="Phobius"/>
    </source>
</evidence>
<dbReference type="VEuPathDB" id="FungiDB:VP01_686g1"/>
<sequence>MLNKTQFQISVPPLLFFETFMNSFLYLMAFFNIKRPLALLKCSCHWINLNYPSSSTLSVFFFFIRLFLFLVLHQRNLSTFISNLYNKSKTLINPQLKRFDDLILSSKGSQSQKEEHTTDADALKQPKGHVKKKSWVYNTPIQNRQVTEVDYTCQEYCGSQSRFMKGEKNACSVPGQGVVVLVYTYCSMVLRDGRSRASHINSCCRKRRKKALLSRTEDPRFSPQLGVYVPETQKPRRQSLLVLQIIEVNIYLRKHDNTRSTASTFSNILNARISIPHPLTNMTQVPRSEGLVTLAGAKRSSVASRGAAAIATMSRHNRGVREEKLAGITRRSCDLEQEDSYFNIRETTNLDRPPSKKKTKKLISERTRLIEDRQTSVCGQFGPPCSFAHHSHIHIARLSPPAIEFQPNPYPALTFPIFFLLFFSSFFSFTLISSLISLPGLSPASPFSALSLSLSLSVSRFSRTRRSSLALSLAHLSIHSLSFTSPSIKNKNKKKHLPFVLVGLTVSHTKRKNSKKKIAEEVTQHMISRRRDEQLHTPQNEQWRGGDGVCEDDGGNGSV</sequence>
<evidence type="ECO:0000313" key="3">
    <source>
        <dbReference type="EMBL" id="KNZ46882.1"/>
    </source>
</evidence>
<dbReference type="Proteomes" id="UP000037035">
    <property type="component" value="Unassembled WGS sequence"/>
</dbReference>
<keyword evidence="2" id="KW-0472">Membrane</keyword>